<dbReference type="Pfam" id="PF13637">
    <property type="entry name" value="Ank_4"/>
    <property type="match status" value="1"/>
</dbReference>
<comment type="caution">
    <text evidence="2">The sequence shown here is derived from an EMBL/GenBank/DDBJ whole genome shotgun (WGS) entry which is preliminary data.</text>
</comment>
<dbReference type="Gene3D" id="1.25.40.20">
    <property type="entry name" value="Ankyrin repeat-containing domain"/>
    <property type="match status" value="1"/>
</dbReference>
<feature type="region of interest" description="Disordered" evidence="1">
    <location>
        <begin position="1"/>
        <end position="34"/>
    </location>
</feature>
<evidence type="ECO:0000313" key="2">
    <source>
        <dbReference type="EMBL" id="KAF5323823.1"/>
    </source>
</evidence>
<sequence length="153" mass="16658">MKLPPSGWIREKDMGSTRGREGARSTNKSRPPVETAINGTRKWWEMGHAPSAVKVLLAAPGINVNAVDTSGWTALTWAAFNGREDIVQNLCAVPEIIVDVADVKRRFEDPPEGWRWGSPASKDVQDKCVRILEEFVESKGGRAKGGTEQSSGG</sequence>
<dbReference type="InterPro" id="IPR036770">
    <property type="entry name" value="Ankyrin_rpt-contain_sf"/>
</dbReference>
<feature type="compositionally biased region" description="Basic and acidic residues" evidence="1">
    <location>
        <begin position="9"/>
        <end position="23"/>
    </location>
</feature>
<accession>A0A8H5BIQ5</accession>
<gene>
    <name evidence="2" type="ORF">D9611_008299</name>
</gene>
<organism evidence="2 3">
    <name type="scientific">Ephemerocybe angulata</name>
    <dbReference type="NCBI Taxonomy" id="980116"/>
    <lineage>
        <taxon>Eukaryota</taxon>
        <taxon>Fungi</taxon>
        <taxon>Dikarya</taxon>
        <taxon>Basidiomycota</taxon>
        <taxon>Agaricomycotina</taxon>
        <taxon>Agaricomycetes</taxon>
        <taxon>Agaricomycetidae</taxon>
        <taxon>Agaricales</taxon>
        <taxon>Agaricineae</taxon>
        <taxon>Psathyrellaceae</taxon>
        <taxon>Ephemerocybe</taxon>
    </lineage>
</organism>
<dbReference type="SUPFAM" id="SSF48403">
    <property type="entry name" value="Ankyrin repeat"/>
    <property type="match status" value="1"/>
</dbReference>
<dbReference type="EMBL" id="JAACJK010000165">
    <property type="protein sequence ID" value="KAF5323823.1"/>
    <property type="molecule type" value="Genomic_DNA"/>
</dbReference>
<evidence type="ECO:0000256" key="1">
    <source>
        <dbReference type="SAM" id="MobiDB-lite"/>
    </source>
</evidence>
<dbReference type="Proteomes" id="UP000541558">
    <property type="component" value="Unassembled WGS sequence"/>
</dbReference>
<reference evidence="2 3" key="1">
    <citation type="journal article" date="2020" name="ISME J.">
        <title>Uncovering the hidden diversity of litter-decomposition mechanisms in mushroom-forming fungi.</title>
        <authorList>
            <person name="Floudas D."/>
            <person name="Bentzer J."/>
            <person name="Ahren D."/>
            <person name="Johansson T."/>
            <person name="Persson P."/>
            <person name="Tunlid A."/>
        </authorList>
    </citation>
    <scope>NUCLEOTIDE SEQUENCE [LARGE SCALE GENOMIC DNA]</scope>
    <source>
        <strain evidence="2 3">CBS 175.51</strain>
    </source>
</reference>
<proteinExistence type="predicted"/>
<evidence type="ECO:0000313" key="3">
    <source>
        <dbReference type="Proteomes" id="UP000541558"/>
    </source>
</evidence>
<dbReference type="OrthoDB" id="341259at2759"/>
<dbReference type="InterPro" id="IPR002110">
    <property type="entry name" value="Ankyrin_rpt"/>
</dbReference>
<name>A0A8H5BIQ5_9AGAR</name>
<protein>
    <submittedName>
        <fullName evidence="2">Uncharacterized protein</fullName>
    </submittedName>
</protein>
<keyword evidence="3" id="KW-1185">Reference proteome</keyword>
<dbReference type="AlphaFoldDB" id="A0A8H5BIQ5"/>